<dbReference type="Proteomes" id="UP001307889">
    <property type="component" value="Chromosome 9"/>
</dbReference>
<evidence type="ECO:0000313" key="3">
    <source>
        <dbReference type="Proteomes" id="UP001307889"/>
    </source>
</evidence>
<feature type="compositionally biased region" description="Basic and acidic residues" evidence="1">
    <location>
        <begin position="48"/>
        <end position="62"/>
    </location>
</feature>
<accession>A0ABN7B522</accession>
<proteinExistence type="predicted"/>
<feature type="compositionally biased region" description="Polar residues" evidence="1">
    <location>
        <begin position="222"/>
        <end position="231"/>
    </location>
</feature>
<organism evidence="2 3">
    <name type="scientific">Nesidiocoris tenuis</name>
    <dbReference type="NCBI Taxonomy" id="355587"/>
    <lineage>
        <taxon>Eukaryota</taxon>
        <taxon>Metazoa</taxon>
        <taxon>Ecdysozoa</taxon>
        <taxon>Arthropoda</taxon>
        <taxon>Hexapoda</taxon>
        <taxon>Insecta</taxon>
        <taxon>Pterygota</taxon>
        <taxon>Neoptera</taxon>
        <taxon>Paraneoptera</taxon>
        <taxon>Hemiptera</taxon>
        <taxon>Heteroptera</taxon>
        <taxon>Panheteroptera</taxon>
        <taxon>Cimicomorpha</taxon>
        <taxon>Miridae</taxon>
        <taxon>Dicyphina</taxon>
        <taxon>Nesidiocoris</taxon>
    </lineage>
</organism>
<protein>
    <submittedName>
        <fullName evidence="2">TMC domain</fullName>
    </submittedName>
</protein>
<dbReference type="EMBL" id="AP028917">
    <property type="protein sequence ID" value="BES98280.1"/>
    <property type="molecule type" value="Genomic_DNA"/>
</dbReference>
<gene>
    <name evidence="2" type="ORF">NTJ_11095</name>
</gene>
<feature type="compositionally biased region" description="Polar residues" evidence="1">
    <location>
        <begin position="125"/>
        <end position="135"/>
    </location>
</feature>
<feature type="compositionally biased region" description="Basic and acidic residues" evidence="1">
    <location>
        <begin position="209"/>
        <end position="221"/>
    </location>
</feature>
<feature type="region of interest" description="Disordered" evidence="1">
    <location>
        <begin position="22"/>
        <end position="135"/>
    </location>
</feature>
<evidence type="ECO:0000313" key="2">
    <source>
        <dbReference type="EMBL" id="BES98280.1"/>
    </source>
</evidence>
<evidence type="ECO:0000256" key="1">
    <source>
        <dbReference type="SAM" id="MobiDB-lite"/>
    </source>
</evidence>
<sequence>MQIQLRRERTEERRKVFQLADKRRRGTEFSESNFNKWNKLLESVPEGKMSRENSERKSEKSALLENSSNSSKKGLFQRLLKKASKSSNNSDEGVPQLEKDLDKIRPDENVDVHNEKHEQHKVENSKSVVNTTDDSNFQRCRQDSIASSVWSADNIPEIKIVETGAVTAEGAGQTSAGSKSSSVDTVVAVGIEDGKSRKRHKAPLARTKLNSDDSTDVRSDSNSETSYQDMTESIRKIHSLTNVSDA</sequence>
<reference evidence="2 3" key="1">
    <citation type="submission" date="2023-09" db="EMBL/GenBank/DDBJ databases">
        <title>Nesidiocoris tenuis whole genome shotgun sequence.</title>
        <authorList>
            <person name="Shibata T."/>
            <person name="Shimoda M."/>
            <person name="Kobayashi T."/>
            <person name="Uehara T."/>
        </authorList>
    </citation>
    <scope>NUCLEOTIDE SEQUENCE [LARGE SCALE GENOMIC DNA]</scope>
    <source>
        <strain evidence="2 3">Japan</strain>
    </source>
</reference>
<feature type="region of interest" description="Disordered" evidence="1">
    <location>
        <begin position="191"/>
        <end position="246"/>
    </location>
</feature>
<keyword evidence="3" id="KW-1185">Reference proteome</keyword>
<feature type="compositionally biased region" description="Basic and acidic residues" evidence="1">
    <location>
        <begin position="97"/>
        <end position="124"/>
    </location>
</feature>
<name>A0ABN7B522_9HEMI</name>